<dbReference type="OrthoDB" id="94998at2759"/>
<keyword evidence="2" id="KW-1185">Reference proteome</keyword>
<accession>A0A163ALB0</accession>
<gene>
    <name evidence="1" type="ORF">ST47_g7581</name>
</gene>
<sequence>MKLSLVASTVVATALAGAIPGDVHTDIHRRSAAPVCAFDEKTFTFDDTNAWATTSAKRDLSQKTWNPPSNLKTGLDQVWKHEIETYSNPLGFKNYGFDQVMAGKGKINYCVRWEGDATVSASQRTKVEAALKKQYNKWISVLANFEGFPYSTVDVKVVGWAVKNKSILVGDTKGIQVYTAVDSEGIPQCAESCGRFFHQDGNYAGCKAGADRHYDNSLWLTPGFNGGAGGDWGQRLEQGYFMENLDADNIHIFLHEVGHTFALDDFYDWTPSGVQNFIMLAGSAMEITEFDAWMARDWWRNLKSRYNL</sequence>
<dbReference type="PANTHER" id="PTHR35606">
    <property type="entry name" value="CELLULOSE-BINDING FAMILY II PROTEIN"/>
    <property type="match status" value="1"/>
</dbReference>
<dbReference type="PANTHER" id="PTHR35606:SF4">
    <property type="entry name" value="CELLULOSE-BINDING FAMILY II PROTEIN"/>
    <property type="match status" value="1"/>
</dbReference>
<protein>
    <submittedName>
        <fullName evidence="1">Metallopeptidase</fullName>
    </submittedName>
</protein>
<evidence type="ECO:0000313" key="2">
    <source>
        <dbReference type="Proteomes" id="UP000076837"/>
    </source>
</evidence>
<name>A0A163ALB0_DIDRA</name>
<proteinExistence type="predicted"/>
<reference evidence="1 2" key="1">
    <citation type="journal article" date="2016" name="Sci. Rep.">
        <title>Draft genome sequencing and secretome analysis of fungal phytopathogen Ascochyta rabiei provides insight into the necrotrophic effector repertoire.</title>
        <authorList>
            <person name="Verma S."/>
            <person name="Gazara R.K."/>
            <person name="Nizam S."/>
            <person name="Parween S."/>
            <person name="Chattopadhyay D."/>
            <person name="Verma P.K."/>
        </authorList>
    </citation>
    <scope>NUCLEOTIDE SEQUENCE [LARGE SCALE GENOMIC DNA]</scope>
    <source>
        <strain evidence="1 2">ArDII</strain>
    </source>
</reference>
<evidence type="ECO:0000313" key="1">
    <source>
        <dbReference type="EMBL" id="KZM21251.1"/>
    </source>
</evidence>
<organism evidence="1 2">
    <name type="scientific">Didymella rabiei</name>
    <name type="common">Chickpea ascochyta blight fungus</name>
    <name type="synonym">Mycosphaerella rabiei</name>
    <dbReference type="NCBI Taxonomy" id="5454"/>
    <lineage>
        <taxon>Eukaryota</taxon>
        <taxon>Fungi</taxon>
        <taxon>Dikarya</taxon>
        <taxon>Ascomycota</taxon>
        <taxon>Pezizomycotina</taxon>
        <taxon>Dothideomycetes</taxon>
        <taxon>Pleosporomycetidae</taxon>
        <taxon>Pleosporales</taxon>
        <taxon>Pleosporineae</taxon>
        <taxon>Didymellaceae</taxon>
        <taxon>Ascochyta</taxon>
    </lineage>
</organism>
<dbReference type="EMBL" id="JYNV01000252">
    <property type="protein sequence ID" value="KZM21251.1"/>
    <property type="molecule type" value="Genomic_DNA"/>
</dbReference>
<comment type="caution">
    <text evidence="1">The sequence shown here is derived from an EMBL/GenBank/DDBJ whole genome shotgun (WGS) entry which is preliminary data.</text>
</comment>
<dbReference type="Proteomes" id="UP000076837">
    <property type="component" value="Unassembled WGS sequence"/>
</dbReference>
<dbReference type="AlphaFoldDB" id="A0A163ALB0"/>